<dbReference type="KEGG" id="fax:FUAX_02300"/>
<evidence type="ECO:0000256" key="1">
    <source>
        <dbReference type="SAM" id="SignalP"/>
    </source>
</evidence>
<evidence type="ECO:0008006" key="6">
    <source>
        <dbReference type="Google" id="ProtNLM"/>
    </source>
</evidence>
<dbReference type="InterPro" id="IPR036514">
    <property type="entry name" value="SGNH_hydro_sf"/>
</dbReference>
<dbReference type="AlphaFoldDB" id="A0AAU9CDE9"/>
<evidence type="ECO:0000313" key="5">
    <source>
        <dbReference type="Proteomes" id="UP001348817"/>
    </source>
</evidence>
<feature type="signal peptide" evidence="1">
    <location>
        <begin position="1"/>
        <end position="19"/>
    </location>
</feature>
<dbReference type="InterPro" id="IPR032740">
    <property type="entry name" value="GxDLY"/>
</dbReference>
<name>A0AAU9CDE9_9BACT</name>
<feature type="domain" description="SGNH hydrolase-type esterase N-terminal" evidence="3">
    <location>
        <begin position="24"/>
        <end position="176"/>
    </location>
</feature>
<keyword evidence="1" id="KW-0732">Signal</keyword>
<protein>
    <recommendedName>
        <fullName evidence="6">Hydrolase</fullName>
    </recommendedName>
</protein>
<feature type="domain" description="SGNH hydrolase-type esterase" evidence="2">
    <location>
        <begin position="184"/>
        <end position="362"/>
    </location>
</feature>
<gene>
    <name evidence="4" type="ORF">FUAX_02300</name>
</gene>
<dbReference type="Proteomes" id="UP001348817">
    <property type="component" value="Chromosome"/>
</dbReference>
<evidence type="ECO:0000313" key="4">
    <source>
        <dbReference type="EMBL" id="BDD07798.1"/>
    </source>
</evidence>
<dbReference type="Pfam" id="PF14607">
    <property type="entry name" value="GxDLY"/>
    <property type="match status" value="1"/>
</dbReference>
<proteinExistence type="predicted"/>
<dbReference type="GO" id="GO:0016788">
    <property type="term" value="F:hydrolase activity, acting on ester bonds"/>
    <property type="evidence" value="ECO:0007669"/>
    <property type="project" value="UniProtKB-ARBA"/>
</dbReference>
<dbReference type="Pfam" id="PF14606">
    <property type="entry name" value="Lipase_GDSL_3"/>
    <property type="match status" value="1"/>
</dbReference>
<reference evidence="4 5" key="1">
    <citation type="submission" date="2021-12" db="EMBL/GenBank/DDBJ databases">
        <title>Genome sequencing of bacteria with rrn-lacking chromosome and rrn-plasmid.</title>
        <authorList>
            <person name="Anda M."/>
            <person name="Iwasaki W."/>
        </authorList>
    </citation>
    <scope>NUCLEOTIDE SEQUENCE [LARGE SCALE GENOMIC DNA]</scope>
    <source>
        <strain evidence="4 5">DSM 100852</strain>
    </source>
</reference>
<dbReference type="EMBL" id="AP025314">
    <property type="protein sequence ID" value="BDD07798.1"/>
    <property type="molecule type" value="Genomic_DNA"/>
</dbReference>
<dbReference type="Gene3D" id="3.40.50.1110">
    <property type="entry name" value="SGNH hydrolase"/>
    <property type="match status" value="1"/>
</dbReference>
<accession>A0AAU9CDE9</accession>
<dbReference type="RefSeq" id="WP_338393102.1">
    <property type="nucleotide sequence ID" value="NZ_AP025314.1"/>
</dbReference>
<evidence type="ECO:0000259" key="2">
    <source>
        <dbReference type="Pfam" id="PF14606"/>
    </source>
</evidence>
<organism evidence="4 5">
    <name type="scientific">Fulvitalea axinellae</name>
    <dbReference type="NCBI Taxonomy" id="1182444"/>
    <lineage>
        <taxon>Bacteria</taxon>
        <taxon>Pseudomonadati</taxon>
        <taxon>Bacteroidota</taxon>
        <taxon>Cytophagia</taxon>
        <taxon>Cytophagales</taxon>
        <taxon>Persicobacteraceae</taxon>
        <taxon>Fulvitalea</taxon>
    </lineage>
</organism>
<feature type="chain" id="PRO_5043739801" description="Hydrolase" evidence="1">
    <location>
        <begin position="20"/>
        <end position="374"/>
    </location>
</feature>
<evidence type="ECO:0000259" key="3">
    <source>
        <dbReference type="Pfam" id="PF14607"/>
    </source>
</evidence>
<dbReference type="SUPFAM" id="SSF52266">
    <property type="entry name" value="SGNH hydrolase"/>
    <property type="match status" value="1"/>
</dbReference>
<sequence>MRFFSLILTALLYCQVAFGQGPEIKWWNPAQADFPAVMGQAWPSEVQSTYHRLPARAEKEVRKPVWKLSRESAGLSIRFHTNASDIRVRYKLKGPVALRHMPSTGVSGLDLFAKSADGEWLRCWGSYSIGADSRFNFVINEKSRKYEKRGREYRLFLPLYNEVDSLVIGVSAEADFRPIPAKMEKPIVAYGTSICQGACVSRPGMTWTNILERQLDRPMVNLGFSGNGRLEPELIELIGEIEASLYILDCLPNLKPKSDDTEALAIAAVKRLRELRPDTPIILTEHIGYADGETNRKSKEKYISLNKALRKAYKHLKRKGYTKVYLLSKTELGLGIESYVDTIHPNDHGMLQYADAYEKLIRKALVQEGQSPSL</sequence>
<dbReference type="Gene3D" id="2.60.120.260">
    <property type="entry name" value="Galactose-binding domain-like"/>
    <property type="match status" value="1"/>
</dbReference>
<dbReference type="InterPro" id="IPR013830">
    <property type="entry name" value="SGNH_hydro"/>
</dbReference>
<keyword evidence="5" id="KW-1185">Reference proteome</keyword>